<dbReference type="eggNOG" id="ENOG5033A5I">
    <property type="taxonomic scope" value="Bacteria"/>
</dbReference>
<feature type="transmembrane region" description="Helical" evidence="1">
    <location>
        <begin position="322"/>
        <end position="341"/>
    </location>
</feature>
<feature type="transmembrane region" description="Helical" evidence="1">
    <location>
        <begin position="137"/>
        <end position="154"/>
    </location>
</feature>
<dbReference type="AlphaFoldDB" id="U7D3L4"/>
<dbReference type="Proteomes" id="UP000017148">
    <property type="component" value="Unassembled WGS sequence"/>
</dbReference>
<dbReference type="InterPro" id="IPR049458">
    <property type="entry name" value="EpsG-like"/>
</dbReference>
<proteinExistence type="predicted"/>
<evidence type="ECO:0008006" key="4">
    <source>
        <dbReference type="Google" id="ProtNLM"/>
    </source>
</evidence>
<dbReference type="Pfam" id="PF14897">
    <property type="entry name" value="EpsG"/>
    <property type="match status" value="1"/>
</dbReference>
<keyword evidence="3" id="KW-1185">Reference proteome</keyword>
<feature type="transmembrane region" description="Helical" evidence="1">
    <location>
        <begin position="20"/>
        <end position="38"/>
    </location>
</feature>
<name>U7D3L4_9BACT</name>
<feature type="transmembrane region" description="Helical" evidence="1">
    <location>
        <begin position="347"/>
        <end position="365"/>
    </location>
</feature>
<feature type="transmembrane region" description="Helical" evidence="1">
    <location>
        <begin position="263"/>
        <end position="284"/>
    </location>
</feature>
<keyword evidence="1" id="KW-0472">Membrane</keyword>
<evidence type="ECO:0000313" key="3">
    <source>
        <dbReference type="Proteomes" id="UP000017148"/>
    </source>
</evidence>
<gene>
    <name evidence="2" type="ORF">CALK_2057</name>
</gene>
<keyword evidence="1" id="KW-0812">Transmembrane</keyword>
<protein>
    <recommendedName>
        <fullName evidence="4">EpsG family protein</fullName>
    </recommendedName>
</protein>
<feature type="transmembrane region" description="Helical" evidence="1">
    <location>
        <begin position="102"/>
        <end position="130"/>
    </location>
</feature>
<reference evidence="2 3" key="1">
    <citation type="journal article" date="2013" name="Environ. Microbiol.">
        <title>Genome analysis of Chitinivibrio alkaliphilus gen. nov., sp. nov., a novel extremely haloalkaliphilic anaerobic chitinolytic bacterium from the candidate phylum Termite Group 3.</title>
        <authorList>
            <person name="Sorokin D.Y."/>
            <person name="Gumerov V.M."/>
            <person name="Rakitin A.L."/>
            <person name="Beletsky A.V."/>
            <person name="Damste J.S."/>
            <person name="Muyzer G."/>
            <person name="Mardanov A.V."/>
            <person name="Ravin N.V."/>
        </authorList>
    </citation>
    <scope>NUCLEOTIDE SEQUENCE [LARGE SCALE GENOMIC DNA]</scope>
    <source>
        <strain evidence="2 3">ACht1</strain>
    </source>
</reference>
<accession>U7D3L4</accession>
<dbReference type="STRING" id="1313304.CALK_2057"/>
<feature type="transmembrane region" description="Helical" evidence="1">
    <location>
        <begin position="184"/>
        <end position="208"/>
    </location>
</feature>
<evidence type="ECO:0000256" key="1">
    <source>
        <dbReference type="SAM" id="Phobius"/>
    </source>
</evidence>
<sequence length="381" mass="43555">MFFLLAIVEYQERGNSMEFYLGLFFLSLILSLRIYAVPRVSTPGAPPSSYTIFKPWIFFFIIISLVYGLRYNVGTDYRGYVRYFERYASGSNFPPAEIGYEILNLAVIGLGLDFWAVFFVCSVVTNFLVLKTLSDESRNFFLSMVILFGTGFFFRQTNQVRQVMAMAITFYGVRYIISRSLFKYLGICLLGASIHASAILMLPFYFIANIPWKKPLLVGAAGAGLIVYAIPAISMAVILLVLEHLIPEMYSGFIYRILTREGFVGGGTRLLGEAVLLVGIVSVIPQSIMNNTRGRVFYNLYVYGFILQSLLSRYYGIHRIPLYFLIYQALFIPYVLSYLRIQRHLKVILLFFILSYFTLFAFLDIRSGSHSIIPYQSVLMQ</sequence>
<keyword evidence="1" id="KW-1133">Transmembrane helix</keyword>
<evidence type="ECO:0000313" key="2">
    <source>
        <dbReference type="EMBL" id="ERP31094.1"/>
    </source>
</evidence>
<feature type="transmembrane region" description="Helical" evidence="1">
    <location>
        <begin position="50"/>
        <end position="69"/>
    </location>
</feature>
<comment type="caution">
    <text evidence="2">The sequence shown here is derived from an EMBL/GenBank/DDBJ whole genome shotgun (WGS) entry which is preliminary data.</text>
</comment>
<organism evidence="2 3">
    <name type="scientific">Chitinivibrio alkaliphilus ACht1</name>
    <dbReference type="NCBI Taxonomy" id="1313304"/>
    <lineage>
        <taxon>Bacteria</taxon>
        <taxon>Pseudomonadati</taxon>
        <taxon>Fibrobacterota</taxon>
        <taxon>Chitinivibrionia</taxon>
        <taxon>Chitinivibrionales</taxon>
        <taxon>Chitinivibrionaceae</taxon>
        <taxon>Chitinivibrio</taxon>
    </lineage>
</organism>
<dbReference type="EMBL" id="ASJR01000020">
    <property type="protein sequence ID" value="ERP31094.1"/>
    <property type="molecule type" value="Genomic_DNA"/>
</dbReference>
<feature type="transmembrane region" description="Helical" evidence="1">
    <location>
        <begin position="220"/>
        <end position="242"/>
    </location>
</feature>